<feature type="compositionally biased region" description="Low complexity" evidence="4">
    <location>
        <begin position="182"/>
        <end position="201"/>
    </location>
</feature>
<reference evidence="7 8" key="1">
    <citation type="journal article" date="2018" name="Genome Biol. Evol.">
        <title>Multiple Roots of Fruiting Body Formation in Amoebozoa.</title>
        <authorList>
            <person name="Hillmann F."/>
            <person name="Forbes G."/>
            <person name="Novohradska S."/>
            <person name="Ferling I."/>
            <person name="Riege K."/>
            <person name="Groth M."/>
            <person name="Westermann M."/>
            <person name="Marz M."/>
            <person name="Spaller T."/>
            <person name="Winckler T."/>
            <person name="Schaap P."/>
            <person name="Glockner G."/>
        </authorList>
    </citation>
    <scope>NUCLEOTIDE SEQUENCE [LARGE SCALE GENOMIC DNA]</scope>
    <source>
        <strain evidence="7 8">Jena</strain>
    </source>
</reference>
<dbReference type="PANTHER" id="PTHR12378:SF7">
    <property type="entry name" value="DESUMOYLATING ISOPEPTIDASE 1"/>
    <property type="match status" value="1"/>
</dbReference>
<dbReference type="InterPro" id="IPR013535">
    <property type="entry name" value="PUL_dom"/>
</dbReference>
<feature type="domain" description="PPPDE" evidence="6">
    <location>
        <begin position="5"/>
        <end position="145"/>
    </location>
</feature>
<dbReference type="GO" id="GO:0070646">
    <property type="term" value="P:protein modification by small protein removal"/>
    <property type="evidence" value="ECO:0007669"/>
    <property type="project" value="TreeGrafter"/>
</dbReference>
<evidence type="ECO:0000313" key="8">
    <source>
        <dbReference type="Proteomes" id="UP000241769"/>
    </source>
</evidence>
<comment type="similarity">
    <text evidence="1">Belongs to the DeSI family.</text>
</comment>
<dbReference type="OrthoDB" id="21221at2759"/>
<dbReference type="Gene3D" id="1.25.10.10">
    <property type="entry name" value="Leucine-rich Repeat Variant"/>
    <property type="match status" value="1"/>
</dbReference>
<keyword evidence="8" id="KW-1185">Reference proteome</keyword>
<name>A0A2P6NQ96_9EUKA</name>
<feature type="region of interest" description="Disordered" evidence="4">
    <location>
        <begin position="159"/>
        <end position="214"/>
    </location>
</feature>
<dbReference type="EMBL" id="MDYQ01000035">
    <property type="protein sequence ID" value="PRP86129.1"/>
    <property type="molecule type" value="Genomic_DNA"/>
</dbReference>
<dbReference type="InParanoid" id="A0A2P6NQ96"/>
<keyword evidence="3" id="KW-0378">Hydrolase</keyword>
<dbReference type="Proteomes" id="UP000241769">
    <property type="component" value="Unassembled WGS sequence"/>
</dbReference>
<evidence type="ECO:0000259" key="5">
    <source>
        <dbReference type="PROSITE" id="PS51396"/>
    </source>
</evidence>
<accession>A0A2P6NQ96</accession>
<dbReference type="InterPro" id="IPR008580">
    <property type="entry name" value="PPPDE_dom"/>
</dbReference>
<feature type="domain" description="PUL" evidence="5">
    <location>
        <begin position="223"/>
        <end position="498"/>
    </location>
</feature>
<comment type="caution">
    <text evidence="7">The sequence shown here is derived from an EMBL/GenBank/DDBJ whole genome shotgun (WGS) entry which is preliminary data.</text>
</comment>
<evidence type="ECO:0000256" key="1">
    <source>
        <dbReference type="ARBA" id="ARBA00008140"/>
    </source>
</evidence>
<evidence type="ECO:0000256" key="3">
    <source>
        <dbReference type="ARBA" id="ARBA00022801"/>
    </source>
</evidence>
<dbReference type="GO" id="GO:0006508">
    <property type="term" value="P:proteolysis"/>
    <property type="evidence" value="ECO:0007669"/>
    <property type="project" value="UniProtKB-KW"/>
</dbReference>
<evidence type="ECO:0000256" key="2">
    <source>
        <dbReference type="ARBA" id="ARBA00022670"/>
    </source>
</evidence>
<evidence type="ECO:0008006" key="9">
    <source>
        <dbReference type="Google" id="ProtNLM"/>
    </source>
</evidence>
<evidence type="ECO:0000313" key="7">
    <source>
        <dbReference type="EMBL" id="PRP86129.1"/>
    </source>
</evidence>
<dbReference type="SMART" id="SM01179">
    <property type="entry name" value="DUF862"/>
    <property type="match status" value="1"/>
</dbReference>
<dbReference type="InterPro" id="IPR011989">
    <property type="entry name" value="ARM-like"/>
</dbReference>
<dbReference type="Pfam" id="PF05903">
    <property type="entry name" value="Peptidase_C97"/>
    <property type="match status" value="1"/>
</dbReference>
<dbReference type="AlphaFoldDB" id="A0A2P6NQ96"/>
<dbReference type="PANTHER" id="PTHR12378">
    <property type="entry name" value="DESUMOYLATING ISOPEPTIDASE"/>
    <property type="match status" value="1"/>
</dbReference>
<evidence type="ECO:0000259" key="6">
    <source>
        <dbReference type="PROSITE" id="PS51858"/>
    </source>
</evidence>
<keyword evidence="2" id="KW-0645">Protease</keyword>
<dbReference type="Gene3D" id="3.90.1720.30">
    <property type="entry name" value="PPPDE domains"/>
    <property type="match status" value="1"/>
</dbReference>
<dbReference type="STRING" id="1890364.A0A2P6NQ96"/>
<dbReference type="InterPro" id="IPR042266">
    <property type="entry name" value="PPPDE_sf"/>
</dbReference>
<dbReference type="Pfam" id="PF08324">
    <property type="entry name" value="PUL"/>
    <property type="match status" value="1"/>
</dbReference>
<protein>
    <recommendedName>
        <fullName evidence="9">PPPDE domain-containing protein</fullName>
    </recommendedName>
</protein>
<gene>
    <name evidence="7" type="ORF">PROFUN_03116</name>
</gene>
<dbReference type="PROSITE" id="PS51396">
    <property type="entry name" value="PUL"/>
    <property type="match status" value="1"/>
</dbReference>
<evidence type="ECO:0000256" key="4">
    <source>
        <dbReference type="SAM" id="MobiDB-lite"/>
    </source>
</evidence>
<dbReference type="GO" id="GO:0008233">
    <property type="term" value="F:peptidase activity"/>
    <property type="evidence" value="ECO:0007669"/>
    <property type="project" value="UniProtKB-KW"/>
</dbReference>
<organism evidence="7 8">
    <name type="scientific">Planoprotostelium fungivorum</name>
    <dbReference type="NCBI Taxonomy" id="1890364"/>
    <lineage>
        <taxon>Eukaryota</taxon>
        <taxon>Amoebozoa</taxon>
        <taxon>Evosea</taxon>
        <taxon>Variosea</taxon>
        <taxon>Cavosteliida</taxon>
        <taxon>Cavosteliaceae</taxon>
        <taxon>Planoprotostelium</taxon>
    </lineage>
</organism>
<feature type="compositionally biased region" description="Pro residues" evidence="4">
    <location>
        <begin position="202"/>
        <end position="212"/>
    </location>
</feature>
<sequence length="498" mass="55514">MEAPSRVTLHVYDLSQGLARQLSMGFLGKYIEGVWHTGIVAFNREFFWGGVIQESKPGVTTYGSPTKVIHLGETHIPEDIFREWLSEKTKNYDLSTYSLLSNNCNNFSNEVCQFLCGSDIPGDILNLPMEVLNSPNGGFFRQLITQMENGMRQQALAGGPVNQAQQGPPSIFSGYQMPQNPSLPSSSTTSQLPPSTISQPTPSQPAPQPIPAPVASITTSQTTHLTSDAKCLISDSGSIVPFLPKLKQLYATLRPSDAQNKSATLDSLKIYLEESKSTEKEPEEKIYQLFDEIFLDYNELNKSNSSLLLNHLFMFRFLILRSAPAIRYTTTHKHVLNHIFTHFISLEDTFSTVTTMSFTVASNLFGSDRTRIFLEDSAEQLITLATRQLSDGKSKPPQQVAAGLLYNYSLRLKKGIEDSNSVLVLTSLITVTDADPIQIDEEATYRLLLTLGHLLKGNDDLRALAKELAPDFEDMTKKKMRETFPVGRIHELLREITL</sequence>
<dbReference type="PROSITE" id="PS51858">
    <property type="entry name" value="PPPDE"/>
    <property type="match status" value="1"/>
</dbReference>
<proteinExistence type="inferred from homology"/>